<dbReference type="Proteomes" id="UP000471465">
    <property type="component" value="Unassembled WGS sequence"/>
</dbReference>
<keyword evidence="2" id="KW-1185">Reference proteome</keyword>
<evidence type="ECO:0008006" key="3">
    <source>
        <dbReference type="Google" id="ProtNLM"/>
    </source>
</evidence>
<gene>
    <name evidence="1" type="ORF">FQV37_2221</name>
</gene>
<dbReference type="RefSeq" id="WP_160023710.1">
    <property type="nucleotide sequence ID" value="NZ_VZIZ01000047.1"/>
</dbReference>
<evidence type="ECO:0000313" key="1">
    <source>
        <dbReference type="EMBL" id="KAF0567444.1"/>
    </source>
</evidence>
<reference evidence="1 2" key="1">
    <citation type="submission" date="2019-09" db="EMBL/GenBank/DDBJ databases">
        <title>Draft genome sequence of Psychrobacter nivimaris LAMA 639, in search for biotechnological relevant genes.</title>
        <authorList>
            <person name="Lima A.O.S."/>
            <person name="Staloch B.E.K."/>
            <person name="Freitas R.C."/>
            <person name="Niero H."/>
            <person name="Silva M.A.C."/>
        </authorList>
    </citation>
    <scope>NUCLEOTIDE SEQUENCE [LARGE SCALE GENOMIC DNA]</scope>
    <source>
        <strain evidence="1 2">LAMA 639</strain>
    </source>
</reference>
<proteinExistence type="predicted"/>
<sequence length="447" mass="50839">MAKYTTKQIIKQFKDRHGDTFDYSLVDYQGTAIKVTIICRKHGAFDQLAGAHKRGQGCAKCMYDGKRKSADEAISSFKDKHGDRYDYSLVRYKNVDTKVKIICAEHGVFLQTPYLHANGNGCPKCIGRHKTHDEVIELFRLAHGDRYDYSQVIFDKVGDKVDIICRKHGVFSQTVAGHVSGKGCIRCAGIHQYSTDELLIKFKEAHSNLYDYSLVKYINQKTKVKIICKRHGVFEQLPYSHFGGCGCPTCASSYQPSTKEVVGQFNAIHLDRYDYSKVEYVNADSGVDIVCESHGVFTQTPRHHKRGNGCPNCAVTIGHTKNSYLNYCSQFDSKTNLYLIRCYCDDTSEAFYKVGIARQGADNRFDSRRKLPYNYEVLKEVNGDAGLMWDLEDAVHRLLQSYKHKPLKDFHGKTECFTQITKEAIDLIDSYRTVGYSDEKQTQEAVL</sequence>
<evidence type="ECO:0000313" key="2">
    <source>
        <dbReference type="Proteomes" id="UP000471465"/>
    </source>
</evidence>
<dbReference type="AlphaFoldDB" id="A0A6N7BUV9"/>
<accession>A0A6N7BUV9</accession>
<organism evidence="1 2">
    <name type="scientific">Psychrobacter nivimaris</name>
    <dbReference type="NCBI Taxonomy" id="281738"/>
    <lineage>
        <taxon>Bacteria</taxon>
        <taxon>Pseudomonadati</taxon>
        <taxon>Pseudomonadota</taxon>
        <taxon>Gammaproteobacteria</taxon>
        <taxon>Moraxellales</taxon>
        <taxon>Moraxellaceae</taxon>
        <taxon>Psychrobacter</taxon>
    </lineage>
</organism>
<dbReference type="EMBL" id="VZIZ01000047">
    <property type="protein sequence ID" value="KAF0567444.1"/>
    <property type="molecule type" value="Genomic_DNA"/>
</dbReference>
<protein>
    <recommendedName>
        <fullName evidence="3">Phage protein</fullName>
    </recommendedName>
</protein>
<name>A0A6N7BUV9_9GAMM</name>
<comment type="caution">
    <text evidence="1">The sequence shown here is derived from an EMBL/GenBank/DDBJ whole genome shotgun (WGS) entry which is preliminary data.</text>
</comment>